<dbReference type="Proteomes" id="UP000023152">
    <property type="component" value="Unassembled WGS sequence"/>
</dbReference>
<dbReference type="OrthoDB" id="8300170at2759"/>
<dbReference type="InterPro" id="IPR005845">
    <property type="entry name" value="A-D-PHexomutase_a/b/a-II"/>
</dbReference>
<dbReference type="Gene3D" id="3.40.120.10">
    <property type="entry name" value="Alpha-D-Glucose-1,6-Bisphosphate, subunit A, domain 3"/>
    <property type="match status" value="3"/>
</dbReference>
<dbReference type="SUPFAM" id="SSF53738">
    <property type="entry name" value="Phosphoglucomutase, first 3 domains"/>
    <property type="match status" value="3"/>
</dbReference>
<evidence type="ECO:0000259" key="10">
    <source>
        <dbReference type="Pfam" id="PF02879"/>
    </source>
</evidence>
<protein>
    <recommendedName>
        <fullName evidence="14">Phosphoglucomutase</fullName>
    </recommendedName>
</protein>
<feature type="non-terminal residue" evidence="12">
    <location>
        <position position="497"/>
    </location>
</feature>
<evidence type="ECO:0008006" key="14">
    <source>
        <dbReference type="Google" id="ProtNLM"/>
    </source>
</evidence>
<evidence type="ECO:0000256" key="4">
    <source>
        <dbReference type="ARBA" id="ARBA00022723"/>
    </source>
</evidence>
<dbReference type="Pfam" id="PF02880">
    <property type="entry name" value="PGM_PMM_III"/>
    <property type="match status" value="1"/>
</dbReference>
<evidence type="ECO:0000256" key="3">
    <source>
        <dbReference type="ARBA" id="ARBA00022553"/>
    </source>
</evidence>
<proteinExistence type="inferred from homology"/>
<evidence type="ECO:0000256" key="7">
    <source>
        <dbReference type="RuleBase" id="RU004326"/>
    </source>
</evidence>
<dbReference type="CDD" id="cd05799">
    <property type="entry name" value="PGM2"/>
    <property type="match status" value="1"/>
</dbReference>
<sequence>MSEEKKGEQTTGIETLAKQYVAWEPHEPFRKQVETALSAKDSALLVQMFGKRIAFGTAGLRAKMAGGYAYMNDLVIIQTSQGLCKYVDKHITNGKKKGVIIGYDGRHNSKRFAEIAATVFKDYGFHIYFFNRYAATPLVPVGILQLKCACGIVVTASHNPKDDNGFKVAKKQNKTNPKNCQSALRIHNITKVYWENGAQIIPPHDEGIAACIEENLKPWKHYEPFALDKDTDQKEIDITERVGDAYFSEIASRYCYHKDENKDTKLKVTYTAMHGVGTHWITKAYKAFDLPDFIPVKEQIDPDPDFSTVKFPNPEEGAGALSLAIKTADANDSPLIIGIFKKFFLYLLYAYIYLYNFFFVYYVNAGQKKIYKQTKKKKANDPDADRLAIAEKMKNKKEWKIFNGNEIAILLSDWAFVNYMKRHPKADVSKLVMIASTVSSKYLQSYATKNGFHFEDTLTGFKWMGNKAVDMIHDGYVFLFAFEVEIGFLIGDLSFDK</sequence>
<dbReference type="InterPro" id="IPR005846">
    <property type="entry name" value="A-D-PHexomutase_a/b/a-III"/>
</dbReference>
<feature type="domain" description="Alpha-D-phosphohexomutase alpha/beta/alpha" evidence="11">
    <location>
        <begin position="404"/>
        <end position="492"/>
    </location>
</feature>
<comment type="cofactor">
    <cofactor evidence="1">
        <name>Mg(2+)</name>
        <dbReference type="ChEBI" id="CHEBI:18420"/>
    </cofactor>
</comment>
<dbReference type="Pfam" id="PF02879">
    <property type="entry name" value="PGM_PMM_II"/>
    <property type="match status" value="1"/>
</dbReference>
<keyword evidence="4 7" id="KW-0479">Metal-binding</keyword>
<keyword evidence="6" id="KW-0413">Isomerase</keyword>
<name>X6LWJ9_RETFI</name>
<dbReference type="InterPro" id="IPR016066">
    <property type="entry name" value="A-D-PHexomutase_CS"/>
</dbReference>
<gene>
    <name evidence="12" type="ORF">RFI_31884</name>
</gene>
<evidence type="ECO:0000256" key="5">
    <source>
        <dbReference type="ARBA" id="ARBA00022842"/>
    </source>
</evidence>
<keyword evidence="3" id="KW-0597">Phosphoprotein</keyword>
<dbReference type="AlphaFoldDB" id="X6LWJ9"/>
<evidence type="ECO:0000313" key="12">
    <source>
        <dbReference type="EMBL" id="ETO05512.1"/>
    </source>
</evidence>
<dbReference type="InterPro" id="IPR005844">
    <property type="entry name" value="A-D-PHexomutase_a/b/a-I"/>
</dbReference>
<accession>X6LWJ9</accession>
<dbReference type="Pfam" id="PF02878">
    <property type="entry name" value="PGM_PMM_I"/>
    <property type="match status" value="1"/>
</dbReference>
<evidence type="ECO:0000256" key="6">
    <source>
        <dbReference type="ARBA" id="ARBA00023235"/>
    </source>
</evidence>
<feature type="transmembrane region" description="Helical" evidence="8">
    <location>
        <begin position="343"/>
        <end position="363"/>
    </location>
</feature>
<dbReference type="EMBL" id="ASPP01028040">
    <property type="protein sequence ID" value="ETO05512.1"/>
    <property type="molecule type" value="Genomic_DNA"/>
</dbReference>
<reference evidence="12 13" key="1">
    <citation type="journal article" date="2013" name="Curr. Biol.">
        <title>The Genome of the Foraminiferan Reticulomyxa filosa.</title>
        <authorList>
            <person name="Glockner G."/>
            <person name="Hulsmann N."/>
            <person name="Schleicher M."/>
            <person name="Noegel A.A."/>
            <person name="Eichinger L."/>
            <person name="Gallinger C."/>
            <person name="Pawlowski J."/>
            <person name="Sierra R."/>
            <person name="Euteneuer U."/>
            <person name="Pillet L."/>
            <person name="Moustafa A."/>
            <person name="Platzer M."/>
            <person name="Groth M."/>
            <person name="Szafranski K."/>
            <person name="Schliwa M."/>
        </authorList>
    </citation>
    <scope>NUCLEOTIDE SEQUENCE [LARGE SCALE GENOMIC DNA]</scope>
</reference>
<evidence type="ECO:0000256" key="2">
    <source>
        <dbReference type="ARBA" id="ARBA00010231"/>
    </source>
</evidence>
<evidence type="ECO:0000256" key="1">
    <source>
        <dbReference type="ARBA" id="ARBA00001946"/>
    </source>
</evidence>
<keyword evidence="8" id="KW-0472">Membrane</keyword>
<feature type="domain" description="Alpha-D-phosphohexomutase alpha/beta/alpha" evidence="9">
    <location>
        <begin position="53"/>
        <end position="179"/>
    </location>
</feature>
<dbReference type="InterPro" id="IPR016055">
    <property type="entry name" value="A-D-PHexomutase_a/b/a-I/II/III"/>
</dbReference>
<organism evidence="12 13">
    <name type="scientific">Reticulomyxa filosa</name>
    <dbReference type="NCBI Taxonomy" id="46433"/>
    <lineage>
        <taxon>Eukaryota</taxon>
        <taxon>Sar</taxon>
        <taxon>Rhizaria</taxon>
        <taxon>Retaria</taxon>
        <taxon>Foraminifera</taxon>
        <taxon>Monothalamids</taxon>
        <taxon>Reticulomyxidae</taxon>
        <taxon>Reticulomyxa</taxon>
    </lineage>
</organism>
<keyword evidence="8" id="KW-0812">Transmembrane</keyword>
<evidence type="ECO:0000259" key="9">
    <source>
        <dbReference type="Pfam" id="PF02878"/>
    </source>
</evidence>
<dbReference type="GO" id="GO:0005634">
    <property type="term" value="C:nucleus"/>
    <property type="evidence" value="ECO:0007669"/>
    <property type="project" value="TreeGrafter"/>
</dbReference>
<evidence type="ECO:0000256" key="8">
    <source>
        <dbReference type="SAM" id="Phobius"/>
    </source>
</evidence>
<keyword evidence="13" id="KW-1185">Reference proteome</keyword>
<dbReference type="OMA" id="RYKSKEF"/>
<evidence type="ECO:0000313" key="13">
    <source>
        <dbReference type="Proteomes" id="UP000023152"/>
    </source>
</evidence>
<evidence type="ECO:0000259" key="11">
    <source>
        <dbReference type="Pfam" id="PF02880"/>
    </source>
</evidence>
<dbReference type="GO" id="GO:0005975">
    <property type="term" value="P:carbohydrate metabolic process"/>
    <property type="evidence" value="ECO:0007669"/>
    <property type="project" value="InterPro"/>
</dbReference>
<dbReference type="GO" id="GO:0006166">
    <property type="term" value="P:purine ribonucleoside salvage"/>
    <property type="evidence" value="ECO:0007669"/>
    <property type="project" value="TreeGrafter"/>
</dbReference>
<dbReference type="PANTHER" id="PTHR45745">
    <property type="entry name" value="PHOSPHOMANNOMUTASE 45A"/>
    <property type="match status" value="1"/>
</dbReference>
<keyword evidence="8" id="KW-1133">Transmembrane helix</keyword>
<dbReference type="GO" id="GO:0008973">
    <property type="term" value="F:phosphopentomutase activity"/>
    <property type="evidence" value="ECO:0007669"/>
    <property type="project" value="TreeGrafter"/>
</dbReference>
<comment type="similarity">
    <text evidence="2 7">Belongs to the phosphohexose mutase family.</text>
</comment>
<keyword evidence="5 7" id="KW-0460">Magnesium</keyword>
<dbReference type="PANTHER" id="PTHR45745:SF1">
    <property type="entry name" value="PHOSPHOGLUCOMUTASE 2B-RELATED"/>
    <property type="match status" value="1"/>
</dbReference>
<dbReference type="PROSITE" id="PS00710">
    <property type="entry name" value="PGM_PMM"/>
    <property type="match status" value="1"/>
</dbReference>
<comment type="caution">
    <text evidence="12">The sequence shown here is derived from an EMBL/GenBank/DDBJ whole genome shotgun (WGS) entry which is preliminary data.</text>
</comment>
<dbReference type="GO" id="GO:0000287">
    <property type="term" value="F:magnesium ion binding"/>
    <property type="evidence" value="ECO:0007669"/>
    <property type="project" value="InterPro"/>
</dbReference>
<feature type="domain" description="Alpha-D-phosphohexomutase alpha/beta/alpha" evidence="10">
    <location>
        <begin position="245"/>
        <end position="338"/>
    </location>
</feature>